<reference evidence="2" key="1">
    <citation type="journal article" date="2014" name="Front. Microbiol.">
        <title>High frequency of phylogenetically diverse reductive dehalogenase-homologous genes in deep subseafloor sedimentary metagenomes.</title>
        <authorList>
            <person name="Kawai M."/>
            <person name="Futagami T."/>
            <person name="Toyoda A."/>
            <person name="Takaki Y."/>
            <person name="Nishi S."/>
            <person name="Hori S."/>
            <person name="Arai W."/>
            <person name="Tsubouchi T."/>
            <person name="Morono Y."/>
            <person name="Uchiyama I."/>
            <person name="Ito T."/>
            <person name="Fujiyama A."/>
            <person name="Inagaki F."/>
            <person name="Takami H."/>
        </authorList>
    </citation>
    <scope>NUCLEOTIDE SEQUENCE</scope>
    <source>
        <strain evidence="2">Expedition CK06-06</strain>
    </source>
</reference>
<proteinExistence type="predicted"/>
<accession>X0VX74</accession>
<organism evidence="2">
    <name type="scientific">marine sediment metagenome</name>
    <dbReference type="NCBI Taxonomy" id="412755"/>
    <lineage>
        <taxon>unclassified sequences</taxon>
        <taxon>metagenomes</taxon>
        <taxon>ecological metagenomes</taxon>
    </lineage>
</organism>
<dbReference type="Gene3D" id="1.20.120.330">
    <property type="entry name" value="Nucleotidyltransferases domain 2"/>
    <property type="match status" value="1"/>
</dbReference>
<comment type="caution">
    <text evidence="2">The sequence shown here is derived from an EMBL/GenBank/DDBJ whole genome shotgun (WGS) entry which is preliminary data.</text>
</comment>
<gene>
    <name evidence="2" type="ORF">S01H1_48785</name>
</gene>
<name>X0VX74_9ZZZZ</name>
<evidence type="ECO:0000259" key="1">
    <source>
        <dbReference type="Pfam" id="PF05168"/>
    </source>
</evidence>
<dbReference type="Pfam" id="PF05168">
    <property type="entry name" value="HEPN"/>
    <property type="match status" value="1"/>
</dbReference>
<dbReference type="AlphaFoldDB" id="X0VX74"/>
<feature type="non-terminal residue" evidence="2">
    <location>
        <position position="69"/>
    </location>
</feature>
<dbReference type="InterPro" id="IPR007842">
    <property type="entry name" value="HEPN_dom"/>
</dbReference>
<sequence>MKVPNERVLHHVKQWLSHGDEDLHLAVQAMTLQGKEGPPYRLIAYHTQQCAEKYLKAYLVYCGVDFPYT</sequence>
<feature type="domain" description="HEPN" evidence="1">
    <location>
        <begin position="12"/>
        <end position="69"/>
    </location>
</feature>
<dbReference type="EMBL" id="BARS01031338">
    <property type="protein sequence ID" value="GAG17013.1"/>
    <property type="molecule type" value="Genomic_DNA"/>
</dbReference>
<evidence type="ECO:0000313" key="2">
    <source>
        <dbReference type="EMBL" id="GAG17013.1"/>
    </source>
</evidence>
<protein>
    <recommendedName>
        <fullName evidence="1">HEPN domain-containing protein</fullName>
    </recommendedName>
</protein>
<dbReference type="SUPFAM" id="SSF81593">
    <property type="entry name" value="Nucleotidyltransferase substrate binding subunit/domain"/>
    <property type="match status" value="1"/>
</dbReference>